<evidence type="ECO:0000313" key="9">
    <source>
        <dbReference type="EMBL" id="MCA2017998.1"/>
    </source>
</evidence>
<dbReference type="SUPFAM" id="SSF82866">
    <property type="entry name" value="Multidrug efflux transporter AcrB transmembrane domain"/>
    <property type="match status" value="2"/>
</dbReference>
<evidence type="ECO:0000256" key="6">
    <source>
        <dbReference type="ARBA" id="ARBA00023136"/>
    </source>
</evidence>
<feature type="transmembrane region" description="Helical" evidence="7">
    <location>
        <begin position="644"/>
        <end position="664"/>
    </location>
</feature>
<feature type="transmembrane region" description="Helical" evidence="7">
    <location>
        <begin position="258"/>
        <end position="280"/>
    </location>
</feature>
<dbReference type="InterPro" id="IPR050545">
    <property type="entry name" value="Mycobact_MmpL"/>
</dbReference>
<keyword evidence="10" id="KW-1185">Reference proteome</keyword>
<dbReference type="EMBL" id="JAIWIU010000139">
    <property type="protein sequence ID" value="MCA2017998.1"/>
    <property type="molecule type" value="Genomic_DNA"/>
</dbReference>
<dbReference type="Gene3D" id="1.20.1640.10">
    <property type="entry name" value="Multidrug efflux transporter AcrB transmembrane domain"/>
    <property type="match status" value="2"/>
</dbReference>
<comment type="subcellular location">
    <subcellularLocation>
        <location evidence="1">Cell membrane</location>
        <topology evidence="1">Multi-pass membrane protein</topology>
    </subcellularLocation>
</comment>
<comment type="similarity">
    <text evidence="2">Belongs to the resistance-nodulation-cell division (RND) (TC 2.A.6) family. MmpL subfamily.</text>
</comment>
<evidence type="ECO:0000256" key="7">
    <source>
        <dbReference type="SAM" id="Phobius"/>
    </source>
</evidence>
<feature type="domain" description="SSD" evidence="8">
    <location>
        <begin position="642"/>
        <end position="769"/>
    </location>
</feature>
<feature type="transmembrane region" description="Helical" evidence="7">
    <location>
        <begin position="330"/>
        <end position="349"/>
    </location>
</feature>
<dbReference type="PROSITE" id="PS50156">
    <property type="entry name" value="SSD"/>
    <property type="match status" value="2"/>
</dbReference>
<feature type="transmembrane region" description="Helical" evidence="7">
    <location>
        <begin position="670"/>
        <end position="691"/>
    </location>
</feature>
<feature type="transmembrane region" description="Helical" evidence="7">
    <location>
        <begin position="718"/>
        <end position="738"/>
    </location>
</feature>
<dbReference type="PANTHER" id="PTHR33406">
    <property type="entry name" value="MEMBRANE PROTEIN MJ1562-RELATED"/>
    <property type="match status" value="1"/>
</dbReference>
<keyword evidence="5 7" id="KW-1133">Transmembrane helix</keyword>
<sequence>MMHQHDKGRLLRPDVWLQRLVSTPLISLGVIGLLIIIASIGIKDLQFRGDYNIFFDKGNEQLLSFERIQAEFAKTDNLAILVAPDNGNVFTPKILTLIQDLTEAAWQTPYSSRVDSLTNYQHTQANADDIVVHDLVERGIPFTAKTIENIRQVALNAPETRNAIVSQNGDIAVVNITVQLPEKNKTAEIAEVYQFVTQTISQLKANYPDVQFYRAGLVAMNYALMQSAQQDITHLVPGMFLVILAVLVILLRSALSVFATLICIIAAVTSTVGLAGWLGLSINVATVNIPTLILTLSVADCVHIIATMRHQMQLGQGKSAAIVHSMKMDVMPVIITSVTTAVGFFMMNMSDSPVLRTFGNLAAIGVLIACLFSLTLLPVLLQLLPIKIGSRTTSQSTLFIDKIADVVVKYKLMLLIASSMAIVGGAFLIPSNTINDDSVKYFNKGNDFRQVADFMQEHISGMGTISVVVNSGQDQGIVDPEFLNTVDDFTAWLRQQPEVDHVASLTDILKRLNKNMHGDDANYYRLPTNRELSAQYLLMYEMSLPYGLDLNNQINVAKSAIKVQVTTENLGSQQFIDLEKRINLWFEQHNPNNKIHNIAQSSPSLMFAHIGAKNMRSMLISLPISLIMISGLLVLALRSFKLGLYSIIPNMAPALIGFGLWALISGEINLALSVVASLTLGIVVDDCVHFLTKYQLARKQGQSAEDAVRFAFHNVGRALWITSVVLIAGFYVLTLSTFRLNSDMGILSTLIIFLALVIDFVFLPSCLMFFDKKPTTNTVHVVKPIQK</sequence>
<feature type="transmembrane region" description="Helical" evidence="7">
    <location>
        <begin position="361"/>
        <end position="381"/>
    </location>
</feature>
<feature type="transmembrane region" description="Helical" evidence="7">
    <location>
        <begin position="292"/>
        <end position="309"/>
    </location>
</feature>
<evidence type="ECO:0000259" key="8">
    <source>
        <dbReference type="PROSITE" id="PS50156"/>
    </source>
</evidence>
<dbReference type="Proteomes" id="UP001199044">
    <property type="component" value="Unassembled WGS sequence"/>
</dbReference>
<keyword evidence="4 7" id="KW-0812">Transmembrane</keyword>
<accession>A0ABS7YRN0</accession>
<feature type="transmembrane region" description="Helical" evidence="7">
    <location>
        <begin position="412"/>
        <end position="430"/>
    </location>
</feature>
<evidence type="ECO:0000256" key="5">
    <source>
        <dbReference type="ARBA" id="ARBA00022989"/>
    </source>
</evidence>
<keyword evidence="6 7" id="KW-0472">Membrane</keyword>
<protein>
    <submittedName>
        <fullName evidence="9">MMPL family transporter</fullName>
    </submittedName>
</protein>
<feature type="domain" description="SSD" evidence="8">
    <location>
        <begin position="258"/>
        <end position="383"/>
    </location>
</feature>
<gene>
    <name evidence="9" type="ORF">LDJ79_17895</name>
</gene>
<dbReference type="Pfam" id="PF03176">
    <property type="entry name" value="MMPL"/>
    <property type="match status" value="2"/>
</dbReference>
<name>A0ABS7YRN0_9VIBR</name>
<dbReference type="InterPro" id="IPR004869">
    <property type="entry name" value="MMPL_dom"/>
</dbReference>
<evidence type="ECO:0000256" key="1">
    <source>
        <dbReference type="ARBA" id="ARBA00004651"/>
    </source>
</evidence>
<organism evidence="9 10">
    <name type="scientific">Vibrio tritonius</name>
    <dbReference type="NCBI Taxonomy" id="1435069"/>
    <lineage>
        <taxon>Bacteria</taxon>
        <taxon>Pseudomonadati</taxon>
        <taxon>Pseudomonadota</taxon>
        <taxon>Gammaproteobacteria</taxon>
        <taxon>Vibrionales</taxon>
        <taxon>Vibrionaceae</taxon>
        <taxon>Vibrio</taxon>
    </lineage>
</organism>
<feature type="transmembrane region" description="Helical" evidence="7">
    <location>
        <begin position="618"/>
        <end position="637"/>
    </location>
</feature>
<dbReference type="PANTHER" id="PTHR33406:SF6">
    <property type="entry name" value="MEMBRANE PROTEIN YDGH-RELATED"/>
    <property type="match status" value="1"/>
</dbReference>
<reference evidence="10" key="1">
    <citation type="submission" date="2023-07" db="EMBL/GenBank/DDBJ databases">
        <title>Molecular identification of indigenous halophilic bacteria isolated from red sea cost, biodegradation of synthetic dyes and assessment of degraded metabolite toxicity.</title>
        <authorList>
            <person name="Chaieb K."/>
            <person name="Altayb H.N."/>
        </authorList>
    </citation>
    <scope>NUCLEOTIDE SEQUENCE [LARGE SCALE GENOMIC DNA]</scope>
    <source>
        <strain evidence="10">K20</strain>
    </source>
</reference>
<evidence type="ECO:0000256" key="2">
    <source>
        <dbReference type="ARBA" id="ARBA00010157"/>
    </source>
</evidence>
<dbReference type="InterPro" id="IPR000731">
    <property type="entry name" value="SSD"/>
</dbReference>
<evidence type="ECO:0000313" key="10">
    <source>
        <dbReference type="Proteomes" id="UP001199044"/>
    </source>
</evidence>
<proteinExistence type="inferred from homology"/>
<evidence type="ECO:0000256" key="3">
    <source>
        <dbReference type="ARBA" id="ARBA00022475"/>
    </source>
</evidence>
<feature type="transmembrane region" description="Helical" evidence="7">
    <location>
        <begin position="744"/>
        <end position="770"/>
    </location>
</feature>
<evidence type="ECO:0000256" key="4">
    <source>
        <dbReference type="ARBA" id="ARBA00022692"/>
    </source>
</evidence>
<feature type="transmembrane region" description="Helical" evidence="7">
    <location>
        <begin position="20"/>
        <end position="42"/>
    </location>
</feature>
<dbReference type="RefSeq" id="WP_225251559.1">
    <property type="nucleotide sequence ID" value="NZ_JAIWIU010000139.1"/>
</dbReference>
<keyword evidence="3" id="KW-1003">Cell membrane</keyword>
<comment type="caution">
    <text evidence="9">The sequence shown here is derived from an EMBL/GenBank/DDBJ whole genome shotgun (WGS) entry which is preliminary data.</text>
</comment>
<feature type="transmembrane region" description="Helical" evidence="7">
    <location>
        <begin position="232"/>
        <end position="251"/>
    </location>
</feature>